<dbReference type="InterPro" id="IPR011030">
    <property type="entry name" value="Lipovitellin_superhlx_dom"/>
</dbReference>
<dbReference type="SUPFAM" id="SSF48431">
    <property type="entry name" value="Lipovitellin-phosvitin complex, superhelical domain"/>
    <property type="match status" value="1"/>
</dbReference>
<dbReference type="Gene3D" id="1.25.10.10">
    <property type="entry name" value="Leucine-rich Repeat Variant"/>
    <property type="match status" value="1"/>
</dbReference>
<evidence type="ECO:0008006" key="3">
    <source>
        <dbReference type="Google" id="ProtNLM"/>
    </source>
</evidence>
<gene>
    <name evidence="1" type="ORF">GCM10022233_79910</name>
</gene>
<dbReference type="Proteomes" id="UP001499984">
    <property type="component" value="Unassembled WGS sequence"/>
</dbReference>
<sequence length="212" mass="22579">MALDHFHHADAVSRHGGGNPFAHHVAEVLDRAREILSAPPAPSSETGAEKDGADHASALLAMLNHARPEDSGLIASALRQATTPDALEAATMAAATALDRSTVLDEELISALRDIISGESVGIWERVEALKAFNNVKSPRAADIAAQALESDDHDLQVHAAIILATHHLSTHRAVVEQVVESWPENVPYPAAAVLDALHADRPDHTRWSGNE</sequence>
<keyword evidence="2" id="KW-1185">Reference proteome</keyword>
<evidence type="ECO:0000313" key="1">
    <source>
        <dbReference type="EMBL" id="GAA4085543.1"/>
    </source>
</evidence>
<name>A0ABP7WBQ6_9ACTN</name>
<proteinExistence type="predicted"/>
<evidence type="ECO:0000313" key="2">
    <source>
        <dbReference type="Proteomes" id="UP001499984"/>
    </source>
</evidence>
<reference evidence="2" key="1">
    <citation type="journal article" date="2019" name="Int. J. Syst. Evol. Microbiol.">
        <title>The Global Catalogue of Microorganisms (GCM) 10K type strain sequencing project: providing services to taxonomists for standard genome sequencing and annotation.</title>
        <authorList>
            <consortium name="The Broad Institute Genomics Platform"/>
            <consortium name="The Broad Institute Genome Sequencing Center for Infectious Disease"/>
            <person name="Wu L."/>
            <person name="Ma J."/>
        </authorList>
    </citation>
    <scope>NUCLEOTIDE SEQUENCE [LARGE SCALE GENOMIC DNA]</scope>
    <source>
        <strain evidence="2">JCM 16925</strain>
    </source>
</reference>
<organism evidence="1 2">
    <name type="scientific">Streptomyces shaanxiensis</name>
    <dbReference type="NCBI Taxonomy" id="653357"/>
    <lineage>
        <taxon>Bacteria</taxon>
        <taxon>Bacillati</taxon>
        <taxon>Actinomycetota</taxon>
        <taxon>Actinomycetes</taxon>
        <taxon>Kitasatosporales</taxon>
        <taxon>Streptomycetaceae</taxon>
        <taxon>Streptomyces</taxon>
    </lineage>
</organism>
<protein>
    <recommendedName>
        <fullName evidence="3">HEAT repeat domain-containing protein</fullName>
    </recommendedName>
</protein>
<dbReference type="EMBL" id="BAAAZY010000028">
    <property type="protein sequence ID" value="GAA4085543.1"/>
    <property type="molecule type" value="Genomic_DNA"/>
</dbReference>
<accession>A0ABP7WBQ6</accession>
<dbReference type="InterPro" id="IPR011989">
    <property type="entry name" value="ARM-like"/>
</dbReference>
<comment type="caution">
    <text evidence="1">The sequence shown here is derived from an EMBL/GenBank/DDBJ whole genome shotgun (WGS) entry which is preliminary data.</text>
</comment>